<gene>
    <name evidence="9" type="ORF">FHS44_006107</name>
</gene>
<dbReference type="InterPro" id="IPR020806">
    <property type="entry name" value="PKS_PP-bd"/>
</dbReference>
<reference evidence="9 10" key="1">
    <citation type="submission" date="2020-08" db="EMBL/GenBank/DDBJ databases">
        <title>Genomic Encyclopedia of Type Strains, Phase III (KMG-III): the genomes of soil and plant-associated and newly described type strains.</title>
        <authorList>
            <person name="Whitman W."/>
        </authorList>
    </citation>
    <scope>NUCLEOTIDE SEQUENCE [LARGE SCALE GENOMIC DNA]</scope>
    <source>
        <strain evidence="9 10">CECT 8840</strain>
    </source>
</reference>
<dbReference type="InterPro" id="IPR010060">
    <property type="entry name" value="NRPS_synth"/>
</dbReference>
<dbReference type="Gene3D" id="3.30.559.30">
    <property type="entry name" value="Nonribosomal peptide synthetase, condensation domain"/>
    <property type="match status" value="5"/>
</dbReference>
<dbReference type="CDD" id="cd19543">
    <property type="entry name" value="DCL_NRPS"/>
    <property type="match status" value="1"/>
</dbReference>
<dbReference type="Gene3D" id="1.10.1200.10">
    <property type="entry name" value="ACP-like"/>
    <property type="match status" value="3"/>
</dbReference>
<dbReference type="FunFam" id="3.30.300.30:FF:000010">
    <property type="entry name" value="Enterobactin synthetase component F"/>
    <property type="match status" value="2"/>
</dbReference>
<dbReference type="SMART" id="SM00823">
    <property type="entry name" value="PKS_PP"/>
    <property type="match status" value="3"/>
</dbReference>
<comment type="similarity">
    <text evidence="2">Belongs to the ATP-dependent AMP-binding enzyme family.</text>
</comment>
<dbReference type="PANTHER" id="PTHR45527:SF1">
    <property type="entry name" value="FATTY ACID SYNTHASE"/>
    <property type="match status" value="1"/>
</dbReference>
<dbReference type="CDD" id="cd17652">
    <property type="entry name" value="A_NRPS_CmdD_like"/>
    <property type="match status" value="1"/>
</dbReference>
<dbReference type="Gene3D" id="3.30.300.30">
    <property type="match status" value="3"/>
</dbReference>
<evidence type="ECO:0000256" key="1">
    <source>
        <dbReference type="ARBA" id="ARBA00001957"/>
    </source>
</evidence>
<keyword evidence="3" id="KW-0596">Phosphopantetheine</keyword>
<evidence type="ECO:0000256" key="2">
    <source>
        <dbReference type="ARBA" id="ARBA00006432"/>
    </source>
</evidence>
<dbReference type="Proteomes" id="UP000552644">
    <property type="component" value="Unassembled WGS sequence"/>
</dbReference>
<dbReference type="Pfam" id="PF00501">
    <property type="entry name" value="AMP-binding"/>
    <property type="match status" value="3"/>
</dbReference>
<dbReference type="NCBIfam" id="TIGR01733">
    <property type="entry name" value="AA-adenyl-dom"/>
    <property type="match status" value="2"/>
</dbReference>
<dbReference type="InterPro" id="IPR009081">
    <property type="entry name" value="PP-bd_ACP"/>
</dbReference>
<keyword evidence="4" id="KW-0597">Phosphoprotein</keyword>
<dbReference type="GO" id="GO:0003824">
    <property type="term" value="F:catalytic activity"/>
    <property type="evidence" value="ECO:0007669"/>
    <property type="project" value="InterPro"/>
</dbReference>
<dbReference type="GO" id="GO:0005737">
    <property type="term" value="C:cytoplasm"/>
    <property type="evidence" value="ECO:0007669"/>
    <property type="project" value="TreeGrafter"/>
</dbReference>
<dbReference type="GO" id="GO:0017000">
    <property type="term" value="P:antibiotic biosynthetic process"/>
    <property type="evidence" value="ECO:0007669"/>
    <property type="project" value="UniProtKB-KW"/>
</dbReference>
<dbReference type="PROSITE" id="PS00455">
    <property type="entry name" value="AMP_BINDING"/>
    <property type="match status" value="2"/>
</dbReference>
<dbReference type="InterPro" id="IPR045851">
    <property type="entry name" value="AMP-bd_C_sf"/>
</dbReference>
<evidence type="ECO:0000313" key="9">
    <source>
        <dbReference type="EMBL" id="MBB4918971.1"/>
    </source>
</evidence>
<dbReference type="PROSITE" id="PS50075">
    <property type="entry name" value="CARRIER"/>
    <property type="match status" value="3"/>
</dbReference>
<dbReference type="EMBL" id="JACHJP010000008">
    <property type="protein sequence ID" value="MBB4918971.1"/>
    <property type="molecule type" value="Genomic_DNA"/>
</dbReference>
<dbReference type="GO" id="GO:0072330">
    <property type="term" value="P:monocarboxylic acid biosynthetic process"/>
    <property type="evidence" value="ECO:0007669"/>
    <property type="project" value="UniProtKB-ARBA"/>
</dbReference>
<dbReference type="InterPro" id="IPR000873">
    <property type="entry name" value="AMP-dep_synth/lig_dom"/>
</dbReference>
<protein>
    <submittedName>
        <fullName evidence="9">Amino acid adenylation domain-containing protein/non-ribosomal peptide synthase protein (TIGR01720 family)</fullName>
    </submittedName>
</protein>
<dbReference type="SUPFAM" id="SSF52777">
    <property type="entry name" value="CoA-dependent acyltransferases"/>
    <property type="match status" value="10"/>
</dbReference>
<keyword evidence="10" id="KW-1185">Reference proteome</keyword>
<dbReference type="Gene3D" id="3.30.559.10">
    <property type="entry name" value="Chloramphenicol acetyltransferase-like domain"/>
    <property type="match status" value="5"/>
</dbReference>
<dbReference type="GO" id="GO:0043041">
    <property type="term" value="P:amino acid activation for nonribosomal peptide biosynthetic process"/>
    <property type="evidence" value="ECO:0007669"/>
    <property type="project" value="TreeGrafter"/>
</dbReference>
<feature type="region of interest" description="Disordered" evidence="7">
    <location>
        <begin position="27"/>
        <end position="48"/>
    </location>
</feature>
<evidence type="ECO:0000256" key="3">
    <source>
        <dbReference type="ARBA" id="ARBA00022450"/>
    </source>
</evidence>
<dbReference type="CDD" id="cd19534">
    <property type="entry name" value="E_NRPS"/>
    <property type="match status" value="2"/>
</dbReference>
<organism evidence="9 10">
    <name type="scientific">Streptosporangium saharense</name>
    <dbReference type="NCBI Taxonomy" id="1706840"/>
    <lineage>
        <taxon>Bacteria</taxon>
        <taxon>Bacillati</taxon>
        <taxon>Actinomycetota</taxon>
        <taxon>Actinomycetes</taxon>
        <taxon>Streptosporangiales</taxon>
        <taxon>Streptosporangiaceae</taxon>
        <taxon>Streptosporangium</taxon>
    </lineage>
</organism>
<evidence type="ECO:0000256" key="5">
    <source>
        <dbReference type="ARBA" id="ARBA00022737"/>
    </source>
</evidence>
<dbReference type="Gene3D" id="3.40.50.12780">
    <property type="entry name" value="N-terminal domain of ligase-like"/>
    <property type="match status" value="1"/>
</dbReference>
<accession>A0A7W7QTL1</accession>
<dbReference type="InterPro" id="IPR010071">
    <property type="entry name" value="AA_adenyl_dom"/>
</dbReference>
<dbReference type="Gene3D" id="3.40.50.980">
    <property type="match status" value="4"/>
</dbReference>
<dbReference type="FunFam" id="1.10.1200.10:FF:000016">
    <property type="entry name" value="Non-ribosomal peptide synthase"/>
    <property type="match status" value="1"/>
</dbReference>
<dbReference type="FunFam" id="1.10.1200.10:FF:000005">
    <property type="entry name" value="Nonribosomal peptide synthetase 1"/>
    <property type="match status" value="2"/>
</dbReference>
<feature type="domain" description="Carrier" evidence="8">
    <location>
        <begin position="3550"/>
        <end position="3624"/>
    </location>
</feature>
<keyword evidence="6" id="KW-0045">Antibiotic biosynthesis</keyword>
<dbReference type="InterPro" id="IPR023213">
    <property type="entry name" value="CAT-like_dom_sf"/>
</dbReference>
<comment type="caution">
    <text evidence="9">The sequence shown here is derived from an EMBL/GenBank/DDBJ whole genome shotgun (WGS) entry which is preliminary data.</text>
</comment>
<proteinExistence type="inferred from homology"/>
<dbReference type="Pfam" id="PF13193">
    <property type="entry name" value="AMP-binding_C"/>
    <property type="match status" value="3"/>
</dbReference>
<dbReference type="InterPro" id="IPR042099">
    <property type="entry name" value="ANL_N_sf"/>
</dbReference>
<evidence type="ECO:0000259" key="8">
    <source>
        <dbReference type="PROSITE" id="PS50075"/>
    </source>
</evidence>
<evidence type="ECO:0000256" key="7">
    <source>
        <dbReference type="SAM" id="MobiDB-lite"/>
    </source>
</evidence>
<dbReference type="RefSeq" id="WP_184720731.1">
    <property type="nucleotide sequence ID" value="NZ_JACHJP010000008.1"/>
</dbReference>
<dbReference type="SUPFAM" id="SSF47336">
    <property type="entry name" value="ACP-like"/>
    <property type="match status" value="3"/>
</dbReference>
<dbReference type="FunFam" id="2.30.38.10:FF:000001">
    <property type="entry name" value="Non-ribosomal peptide synthetase PvdI"/>
    <property type="match status" value="1"/>
</dbReference>
<dbReference type="PANTHER" id="PTHR45527">
    <property type="entry name" value="NONRIBOSOMAL PEPTIDE SYNTHETASE"/>
    <property type="match status" value="1"/>
</dbReference>
<dbReference type="InterPro" id="IPR036736">
    <property type="entry name" value="ACP-like_sf"/>
</dbReference>
<evidence type="ECO:0000256" key="4">
    <source>
        <dbReference type="ARBA" id="ARBA00022553"/>
    </source>
</evidence>
<feature type="domain" description="Carrier" evidence="8">
    <location>
        <begin position="999"/>
        <end position="1073"/>
    </location>
</feature>
<dbReference type="CDD" id="cd19531">
    <property type="entry name" value="LCL_NRPS-like"/>
    <property type="match status" value="2"/>
</dbReference>
<dbReference type="PROSITE" id="PS00012">
    <property type="entry name" value="PHOSPHOPANTETHEINE"/>
    <property type="match status" value="3"/>
</dbReference>
<dbReference type="InterPro" id="IPR001242">
    <property type="entry name" value="Condensation_dom"/>
</dbReference>
<feature type="domain" description="Carrier" evidence="8">
    <location>
        <begin position="2524"/>
        <end position="2599"/>
    </location>
</feature>
<dbReference type="NCBIfam" id="TIGR01720">
    <property type="entry name" value="NRPS-para261"/>
    <property type="match status" value="1"/>
</dbReference>
<dbReference type="Pfam" id="PF00550">
    <property type="entry name" value="PP-binding"/>
    <property type="match status" value="3"/>
</dbReference>
<keyword evidence="5" id="KW-0677">Repeat</keyword>
<dbReference type="GO" id="GO:0031177">
    <property type="term" value="F:phosphopantetheine binding"/>
    <property type="evidence" value="ECO:0007669"/>
    <property type="project" value="InterPro"/>
</dbReference>
<evidence type="ECO:0000256" key="6">
    <source>
        <dbReference type="ARBA" id="ARBA00023194"/>
    </source>
</evidence>
<comment type="cofactor">
    <cofactor evidence="1">
        <name>pantetheine 4'-phosphate</name>
        <dbReference type="ChEBI" id="CHEBI:47942"/>
    </cofactor>
</comment>
<dbReference type="Pfam" id="PF00668">
    <property type="entry name" value="Condensation"/>
    <property type="match status" value="5"/>
</dbReference>
<dbReference type="FunFam" id="3.40.50.980:FF:000001">
    <property type="entry name" value="Non-ribosomal peptide synthetase"/>
    <property type="match status" value="2"/>
</dbReference>
<dbReference type="NCBIfam" id="NF003417">
    <property type="entry name" value="PRK04813.1"/>
    <property type="match status" value="3"/>
</dbReference>
<name>A0A7W7QTL1_9ACTN</name>
<evidence type="ECO:0000313" key="10">
    <source>
        <dbReference type="Proteomes" id="UP000552644"/>
    </source>
</evidence>
<dbReference type="InterPro" id="IPR020845">
    <property type="entry name" value="AMP-binding_CS"/>
</dbReference>
<dbReference type="InterPro" id="IPR006162">
    <property type="entry name" value="Ppantetheine_attach_site"/>
</dbReference>
<dbReference type="FunFam" id="3.40.50.12780:FF:000012">
    <property type="entry name" value="Non-ribosomal peptide synthetase"/>
    <property type="match status" value="2"/>
</dbReference>
<dbReference type="InterPro" id="IPR025110">
    <property type="entry name" value="AMP-bd_C"/>
</dbReference>
<dbReference type="SUPFAM" id="SSF56801">
    <property type="entry name" value="Acetyl-CoA synthetase-like"/>
    <property type="match status" value="3"/>
</dbReference>
<dbReference type="GO" id="GO:0008610">
    <property type="term" value="P:lipid biosynthetic process"/>
    <property type="evidence" value="ECO:0007669"/>
    <property type="project" value="UniProtKB-ARBA"/>
</dbReference>
<sequence length="4075" mass="443808">MNKPPAHEEHATALPEGAREALLRRLAGRAADPVEEHPLRPVATDGPLPLSPAQERLWYLYEVNPESVEHNTAHALRLLGEVDERAITGALRQLAVRHGSLRTVFTSVDGRGAQVVNAEADVPLTVTDLSALPADERSEATRRCMLGEMTRPFDLRRGPVLRAHLLRLAADEHVLVLAMHHIVTDGWSMRVLTRELAALYTAALDGGHAELPPLPVGYGDFAVWQREHRPEESAGQLAYWRDRLDGLEPLDLPTDHPRPPVRTGAGLRHTFQVPAPVVSRLRELGGANGATLFMTLATAVKVVLARWSGRQDIAVTTPLAGRDRVEVDNVVGFFVNTVVLRTSIDETLSFTETLRSVRLATLDAMANGGVPFQKVVEALRPERDPSRPVLAEATVSLHGAPPRPVEVPGLRIEEIDPPVVTVDADVSFEFAERDGTLLAYVGYTTDLFTEATAERMAEHLVTLLRGVVERPDAPLATVPMTSEEETRRLVTEWGGTFEHPAVRTVPELFADQVARDPDAVALVSEEGPLSYAEVAARAERLARVLVREGAGPEEIVAVALPSSVEMVVATLAVFRSGAAYLPLDANNPQERLRLMLDDARPTLVITSAAFDQRLPEGLRVLDLSEGVPSDDSEGELPWPLPAHPAYVIYTSGSTGRPKGVVVTHAGVRGLVEGSASYFGAGPGTRFLQFASLGFDAAFWELSLSLLTGGTLVVTPRERRLPGEPLVETLVRHRVTHVVLPPSALAELPAETLPAELTLILGGEACPPQLVRAWAGRHRLFNAYGPTEATVCVSMNGPLVPEEITGAVPIGRPLQGVRAYVLDRWLRPVPAGVPGEVYLAGTALSRGYLGAPGLTSERFVADPLGPPGSRMYRSGDRARWLPGGVLDYLGRADDQVKIRGFRIELGEIEAALARHPGVHAVAVAVKQDERGTRRLVAYAVADGPTTADLRSFARDQLPEHMVPSVVVALDRLPLNVNGKVDRRALPEPELRRDLSEARVAPRTPAEETLARIWAELLGVDEVGVEDNFFDLGGDSILSLRVVARARERGLLLTARQAFLRQTIAELAAEAGTEHTVGAQDGPVSGEVLPTPIQHWFFENLADSRDRFNQTVVLELTEELDEDALATAITALLDQHDALRLRAVPGEDGWRLRNDEAEHGEVLRRVDLSSLGAERQDEEMRAESLRAQSGFPLATGPLLRARLFLLGRGRGPRLLLAAHHLVVDGISWRVLVSDLERAYTWARDGLPVDLGRRTTSFRDWSARLADFTASGGFAGEADHWAEVAGRQVTRLPLEGTGTNAVGEERTVSVELDEESTRALLRDVPSAYRTQINDVLLSALGRVMSDWTGDRTTLVALEGHGREELFDDVDLSRTVGWFTSLFPVALTVPRERDWGATLRGVKEHLRAVPHNGLGYGALRYLAGDPRLSDGVSEPQISFNYHGRLDVEDEGTGLVRGWGETEGAERSPTQARPYLIEVTGLVREGRLHLHWTYAEGLHREETVRRLAEEFTTALEEIVEHCTAPGAGGFTPSDFPLAPLDQAAIDRLTGGDGQVEDIYPLTFAQSGMLFHTLSEPGRDLYTGYFRARLDGVTDPVALARAWQRVVERTPVLRTAVVWEDVPVPVQVVHAAVRVPVTHHDHRAMTEEERRRASEDLWDRWREQPLDLGRAPLLRLAVVRLSESAVHLLWSAHHMMIDGWSFAGVLSDVLAEYAATTGGPVGAPEIRRPYRDYVAWLDAQDQEGARRHWGAVLDGFTAPTPLPYDRPPVRAHDTRSSRELRLTLSPERSRRLYTFAREARVTVNTLVQGTWAVLLSRLSGEREVCFGATVSGRPPGLAGVESIIGLFVNTVPIRVAVDGESPADEWMRRLQDAQAQGRDHEYLPLAHVQRAAGVPSGTTLFDSIVVFENYPYDEHAAARYGLRLSELGGDEHTNYALTLTAHAGQEFVLALGYDPDLFDEETAERLLGRLDTLLGALAEAPDTRVAHLPLLTEPERRRVLTEWNDTATAFPPAACVHELFTQRAATVPGQPAVSCGAETLTFAELERRANQLAHRLVGLGVGREVLVGVCVDRGVDAVVALLAVLKAGGAFVPLDPEYPAPRLALMLEDAGAPVVITQEPLLDRVAGHQAAVVCLDRDRASLDGLPGTPPKVVVEPDDLAYVAYTSGTTGRPKGVMVAHRHMHHMVRAWDDHYGLTALRPRCLSVSSLSVDLFFGDFLLSALFGGHMVVCPTRAMADPVAIADLMLETGTQLMVTVPVLARALAAEFVWRGERPDSLRVLMVGSEGWPVDAAAEVLTVFGGDDVIIANAYGSTETTVDSTVFRLGGDPVGQAAFVPIGRPLANTRIYVLDAELRPVPVGAVGECYIAGDGVSRGYLNRPELTAERFLRDPFAGGEERMYRTGDLARWRGDGNLECLGRADDQVKIRGFRIELGDVEAALARHPRVEAAAAAVRKDEAGHSRLVGYVVPRPGTEPDLAELRAYLVQALPTPAVPSAFVLIEALPLNPSGTVDRKALPSPDAQQSSTALHVPPRTEAERVLARIWAEVLGVSRVGVTDDFFELGGDSILSIRVISRIRTHFGLAPSPRQLFDTPTVEGLAAVLAEGTAADDAPLLPTAEYGPAPLSYAQQRLWFLHDFDPDSTEYTVVTALRLRGELDTGALGAALSRIVARHEPLRTTFSTVDGDPVQVVQPAEPVTIQREDLTDLTLEEYLRRETARPFDLGWGPVFRTTLVRLGDQDHVLAFLAHHIAVDGWSLDLLTRELEAEYGAALRGERVEQPPLAVRYADYAAWQRNLVNGQAMERHLDYWRDRLAGVRPLDLPTDLPRPAVRQAAGAMRLVEIAPEVVVGLREVAARRDATLFMTLVAVIKVLLARYTGQDDIVVGTPTSGRSRHEFEDVIGCFVNTVALRSTVDESLPFEEFLSQVRDTVLEAFVHEEVPFDRLVEVLRPERDPSRNAVVEVMVGLESDRSSGASLPGLQVEELPFVSGELSHDLSFDFVERRGELMVAVSYNTSLFLPETIERITADLRALMGAVGRHRRCLATLPLPSETGFRAPSWAVGASAPRADLPTLFEERAETLAGSAALAGPDRARPMTFRELNAEANRLAHHLLSLGVGPERVVAVVGGPDTRTVVALLAVLKAGGACLPVDPRLPGESTAAVLREAAATLVLDTRESLDTPGERGWVRLRDVTLRGLPTTDPDGFRTALTGENAAYILQMTEPDGRSGRVVLEHRNLGGLLLSLEESLTGTGRQRSLIATTPGSEDLLLALLLLARGDEPHLVEDRVRRDPEALAAYVREHRVTHLDLAPSQAERLLGTDLLRNLRLLTLTGETVGEPLWRALAAVPGLVAHTRHRVAESAAGALLQRIDGGPRPSVGAPGAGSGVHILDRWLRPVPPGVRGELYLSGAQVARGRIGQASLTAERFVASPFGTAGERVHRTGELARWTVDGRVERLGRAEDQVTIRGFRIEVGRVETVLRGHPDVTRVVTVAGETGLVAYVTPEVPVDDLRDLARASLPDYMVPAAFVPLERLPLTVDGVVDRDALPEPEIPVETYVAPGNDVETAIAAIWADLLGLDRVGVTDDFFELGGDSILSIQAAHRMRQAGIVVTSRDLFLAPTVGRLAEVAGRPDQGGDRRKNQEETTTGAVALTPVQREFLLGDPVAPHHFTQSVLAELADGIDEDALRAALAVLPVRHDALRLRYARDDDGWRQWVTPVGEAVGLLRHDLSEVAASDREAVMDRLAAEADASLDLANGPLLRALLFVLGPGERPRLFLTVHHLVVDAVSWHILLDDLEGAYRGTLAQAEPPTTPFARWATRLERHAKEGHFDGELEYWTGLPESPPLPVDGDGPAVVSSVRSVTVELDEETSRLLLRGAVRVFRTGTREVILAGLARTLSRWTGTPRVLIDLEGHGREDLFEDEDLSRTVGWFTTIFPVGVEVPEESGDWAELVNSVRARVRSIPGKGLGYGVLRHLSPAGAPLATRTAAPVIFNYHGQAGDLTITPGSPLYHAFHNTVGRDRDPAGLLDHPFEVVGIVQGGRMRLTWYYSENLHAAATVERLAGDLLDGLRDAARHVAERLRS</sequence>
<dbReference type="Gene3D" id="2.30.38.10">
    <property type="entry name" value="Luciferase, Domain 3"/>
    <property type="match status" value="2"/>
</dbReference>
<dbReference type="GO" id="GO:0044550">
    <property type="term" value="P:secondary metabolite biosynthetic process"/>
    <property type="evidence" value="ECO:0007669"/>
    <property type="project" value="UniProtKB-ARBA"/>
</dbReference>